<gene>
    <name evidence="10" type="primary">cas1</name>
    <name evidence="10" type="ORF">LH440_09225</name>
</gene>
<dbReference type="GO" id="GO:0003677">
    <property type="term" value="F:DNA binding"/>
    <property type="evidence" value="ECO:0007669"/>
    <property type="project" value="UniProtKB-KW"/>
</dbReference>
<evidence type="ECO:0000256" key="3">
    <source>
        <dbReference type="ARBA" id="ARBA00022759"/>
    </source>
</evidence>
<keyword evidence="3 10" id="KW-0255">Endonuclease</keyword>
<dbReference type="AlphaFoldDB" id="A0ABD4SS11"/>
<evidence type="ECO:0000256" key="8">
    <source>
        <dbReference type="ARBA" id="ARBA00023211"/>
    </source>
</evidence>
<name>A0ABD4SS11_9NEIS</name>
<keyword evidence="2" id="KW-0479">Metal-binding</keyword>
<keyword evidence="6" id="KW-0051">Antiviral defense</keyword>
<evidence type="ECO:0000256" key="7">
    <source>
        <dbReference type="ARBA" id="ARBA00023125"/>
    </source>
</evidence>
<dbReference type="PANTHER" id="PTHR34353">
    <property type="entry name" value="CRISPR-ASSOCIATED ENDONUCLEASE CAS1 1"/>
    <property type="match status" value="1"/>
</dbReference>
<evidence type="ECO:0000313" key="10">
    <source>
        <dbReference type="EMBL" id="MCG9026078.1"/>
    </source>
</evidence>
<keyword evidence="4" id="KW-0378">Hydrolase</keyword>
<keyword evidence="8" id="KW-0464">Manganese</keyword>
<dbReference type="Proteomes" id="UP001200247">
    <property type="component" value="Unassembled WGS sequence"/>
</dbReference>
<protein>
    <submittedName>
        <fullName evidence="10">Type II CRISPR-associated endonuclease Cas1</fullName>
    </submittedName>
</protein>
<comment type="subunit">
    <text evidence="9">Homodimer, forms a heterotetramer with a Cas2 homodimer.</text>
</comment>
<evidence type="ECO:0000256" key="1">
    <source>
        <dbReference type="ARBA" id="ARBA00022722"/>
    </source>
</evidence>
<dbReference type="InterPro" id="IPR002729">
    <property type="entry name" value="CRISPR-assoc_Cas1"/>
</dbReference>
<keyword evidence="7" id="KW-0238">DNA-binding</keyword>
<evidence type="ECO:0000256" key="5">
    <source>
        <dbReference type="ARBA" id="ARBA00022842"/>
    </source>
</evidence>
<dbReference type="InterPro" id="IPR050646">
    <property type="entry name" value="Cas1"/>
</dbReference>
<dbReference type="GO" id="GO:0016787">
    <property type="term" value="F:hydrolase activity"/>
    <property type="evidence" value="ECO:0007669"/>
    <property type="project" value="UniProtKB-KW"/>
</dbReference>
<dbReference type="EMBL" id="JAJAXM010000015">
    <property type="protein sequence ID" value="MCG9026078.1"/>
    <property type="molecule type" value="Genomic_DNA"/>
</dbReference>
<dbReference type="Pfam" id="PF01867">
    <property type="entry name" value="Cas_Cas1"/>
    <property type="match status" value="1"/>
</dbReference>
<dbReference type="RefSeq" id="WP_239894017.1">
    <property type="nucleotide sequence ID" value="NZ_JAJAXM010000015.1"/>
</dbReference>
<organism evidence="10 11">
    <name type="scientific">Laribacter hongkongensis</name>
    <dbReference type="NCBI Taxonomy" id="168471"/>
    <lineage>
        <taxon>Bacteria</taxon>
        <taxon>Pseudomonadati</taxon>
        <taxon>Pseudomonadota</taxon>
        <taxon>Betaproteobacteria</taxon>
        <taxon>Neisseriales</taxon>
        <taxon>Aquaspirillaceae</taxon>
        <taxon>Laribacter</taxon>
    </lineage>
</organism>
<dbReference type="NCBIfam" id="TIGR00287">
    <property type="entry name" value="cas1"/>
    <property type="match status" value="1"/>
</dbReference>
<evidence type="ECO:0000313" key="11">
    <source>
        <dbReference type="Proteomes" id="UP001200247"/>
    </source>
</evidence>
<evidence type="ECO:0000256" key="6">
    <source>
        <dbReference type="ARBA" id="ARBA00023118"/>
    </source>
</evidence>
<proteinExistence type="predicted"/>
<evidence type="ECO:0000256" key="4">
    <source>
        <dbReference type="ARBA" id="ARBA00022801"/>
    </source>
</evidence>
<accession>A0ABD4SS11</accession>
<keyword evidence="1" id="KW-0540">Nuclease</keyword>
<evidence type="ECO:0000256" key="9">
    <source>
        <dbReference type="ARBA" id="ARBA00038592"/>
    </source>
</evidence>
<dbReference type="InterPro" id="IPR019855">
    <property type="entry name" value="CRISPR-assoc_Cas1_NMENI"/>
</dbReference>
<comment type="caution">
    <text evidence="10">The sequence shown here is derived from an EMBL/GenBank/DDBJ whole genome shotgun (WGS) entry which is preliminary data.</text>
</comment>
<dbReference type="InterPro" id="IPR042206">
    <property type="entry name" value="CRISPR-assoc_Cas1_C"/>
</dbReference>
<sequence length="313" mass="34869">MSEHRILLIEHQAHLCVSLGRLAIRRRESRDVFVLPADIAVLCLHHPEVTLTVAALQTLATAGVCVLITDGNHHPLAQFYPQLAPMRLTLRLHQQWQLYNDGQASGALWQRIVQTRLAGQSACLEAMGCKGGLHLRRLAERVEPGDASHCEATGARHYWKQLFGAGFNRLKQGATDELNVRLNYGYAVLRALIARNLACCGLNGSLAVGHHSQENPFNLADDLIEPYRFLVEYQTARMWRATPDAPFDGTARKALLNILIQEIPMQTGTWRLPAAIESTVASWVRMLDAHRAGKALPRLDLPECTRWASMVGE</sequence>
<dbReference type="GO" id="GO:0051607">
    <property type="term" value="P:defense response to virus"/>
    <property type="evidence" value="ECO:0007669"/>
    <property type="project" value="UniProtKB-KW"/>
</dbReference>
<evidence type="ECO:0000256" key="2">
    <source>
        <dbReference type="ARBA" id="ARBA00022723"/>
    </source>
</evidence>
<keyword evidence="5" id="KW-0460">Magnesium</keyword>
<dbReference type="GO" id="GO:0004519">
    <property type="term" value="F:endonuclease activity"/>
    <property type="evidence" value="ECO:0007669"/>
    <property type="project" value="UniProtKB-KW"/>
</dbReference>
<reference evidence="10 11" key="1">
    <citation type="submission" date="2021-10" db="EMBL/GenBank/DDBJ databases">
        <title>Whole-genome sequencing analysis of Laribacter hongkongensis: virulence gene profiles, carbohydrate-active enzyme prediction, and antimicrobial resistance characterization.</title>
        <authorList>
            <person name="Yuan P."/>
            <person name="Zhan Y."/>
            <person name="Chen D."/>
        </authorList>
    </citation>
    <scope>NUCLEOTIDE SEQUENCE [LARGE SCALE GENOMIC DNA]</scope>
    <source>
        <strain evidence="10 11">W67</strain>
    </source>
</reference>
<dbReference type="GO" id="GO:0046872">
    <property type="term" value="F:metal ion binding"/>
    <property type="evidence" value="ECO:0007669"/>
    <property type="project" value="UniProtKB-KW"/>
</dbReference>
<dbReference type="PANTHER" id="PTHR34353:SF2">
    <property type="entry name" value="CRISPR-ASSOCIATED ENDONUCLEASE CAS1 1"/>
    <property type="match status" value="1"/>
</dbReference>
<dbReference type="Gene3D" id="1.20.120.920">
    <property type="entry name" value="CRISPR-associated endonuclease Cas1, C-terminal domain"/>
    <property type="match status" value="1"/>
</dbReference>
<dbReference type="NCBIfam" id="TIGR03639">
    <property type="entry name" value="cas1_NMENI"/>
    <property type="match status" value="1"/>
</dbReference>